<sequence length="167" mass="19341">MTKKKRDPIHYLPFFLPKTNAQNASHSPKGIYVVVNKFNGVDCFWKIQSKIEEHFLVEIQMYGVIFDPEPEGALKQKSREGPRTPSGIFDSLKSYACILNKLRLLWKNLMNKGVGTIPLRSQAYNSLEPFNCLASSSDHAYLDMHWGLIFIRSQWSFQLESQLMWMP</sequence>
<reference evidence="1" key="1">
    <citation type="submission" date="2019-03" db="EMBL/GenBank/DDBJ databases">
        <authorList>
            <person name="Mank J."/>
            <person name="Almeida P."/>
        </authorList>
    </citation>
    <scope>NUCLEOTIDE SEQUENCE</scope>
    <source>
        <strain evidence="1">78183</strain>
    </source>
</reference>
<dbReference type="AlphaFoldDB" id="A0A6N2LRL5"/>
<proteinExistence type="predicted"/>
<organism evidence="1">
    <name type="scientific">Salix viminalis</name>
    <name type="common">Common osier</name>
    <name type="synonym">Basket willow</name>
    <dbReference type="NCBI Taxonomy" id="40686"/>
    <lineage>
        <taxon>Eukaryota</taxon>
        <taxon>Viridiplantae</taxon>
        <taxon>Streptophyta</taxon>
        <taxon>Embryophyta</taxon>
        <taxon>Tracheophyta</taxon>
        <taxon>Spermatophyta</taxon>
        <taxon>Magnoliopsida</taxon>
        <taxon>eudicotyledons</taxon>
        <taxon>Gunneridae</taxon>
        <taxon>Pentapetalae</taxon>
        <taxon>rosids</taxon>
        <taxon>fabids</taxon>
        <taxon>Malpighiales</taxon>
        <taxon>Salicaceae</taxon>
        <taxon>Saliceae</taxon>
        <taxon>Salix</taxon>
    </lineage>
</organism>
<protein>
    <submittedName>
        <fullName evidence="1">Uncharacterized protein</fullName>
    </submittedName>
</protein>
<evidence type="ECO:0000313" key="1">
    <source>
        <dbReference type="EMBL" id="VFU43807.1"/>
    </source>
</evidence>
<gene>
    <name evidence="1" type="ORF">SVIM_LOCUS267274</name>
</gene>
<accession>A0A6N2LRL5</accession>
<name>A0A6N2LRL5_SALVM</name>
<dbReference type="EMBL" id="CAADRP010001596">
    <property type="protein sequence ID" value="VFU43807.1"/>
    <property type="molecule type" value="Genomic_DNA"/>
</dbReference>